<name>A0A821LIP5_9BILA</name>
<dbReference type="AlphaFoldDB" id="A0A821LIP5"/>
<keyword evidence="4 6" id="KW-0067">ATP-binding</keyword>
<dbReference type="GO" id="GO:0004713">
    <property type="term" value="F:protein tyrosine kinase activity"/>
    <property type="evidence" value="ECO:0007669"/>
    <property type="project" value="TreeGrafter"/>
</dbReference>
<feature type="binding site" evidence="6">
    <location>
        <position position="223"/>
    </location>
    <ligand>
        <name>ATP</name>
        <dbReference type="ChEBI" id="CHEBI:30616"/>
    </ligand>
</feature>
<dbReference type="EMBL" id="CAJOBR010003763">
    <property type="protein sequence ID" value="CAF4751542.1"/>
    <property type="molecule type" value="Genomic_DNA"/>
</dbReference>
<comment type="similarity">
    <text evidence="5">Belongs to the protein kinase superfamily. Ser/Thr protein kinase family. GCN2 subfamily.</text>
</comment>
<accession>A0A821LIP5</accession>
<evidence type="ECO:0000256" key="6">
    <source>
        <dbReference type="PROSITE-ProRule" id="PRU10141"/>
    </source>
</evidence>
<dbReference type="InterPro" id="IPR011009">
    <property type="entry name" value="Kinase-like_dom_sf"/>
</dbReference>
<dbReference type="InterPro" id="IPR017441">
    <property type="entry name" value="Protein_kinase_ATP_BS"/>
</dbReference>
<evidence type="ECO:0000313" key="8">
    <source>
        <dbReference type="EMBL" id="CAF4751542.1"/>
    </source>
</evidence>
<keyword evidence="3" id="KW-0418">Kinase</keyword>
<evidence type="ECO:0000256" key="2">
    <source>
        <dbReference type="ARBA" id="ARBA00022741"/>
    </source>
</evidence>
<feature type="domain" description="Protein kinase" evidence="7">
    <location>
        <begin position="193"/>
        <end position="450"/>
    </location>
</feature>
<dbReference type="Pfam" id="PF00069">
    <property type="entry name" value="Pkinase"/>
    <property type="match status" value="1"/>
</dbReference>
<dbReference type="Proteomes" id="UP000663848">
    <property type="component" value="Unassembled WGS sequence"/>
</dbReference>
<dbReference type="InterPro" id="IPR008271">
    <property type="entry name" value="Ser/Thr_kinase_AS"/>
</dbReference>
<evidence type="ECO:0000313" key="9">
    <source>
        <dbReference type="Proteomes" id="UP000663848"/>
    </source>
</evidence>
<keyword evidence="2 6" id="KW-0547">Nucleotide-binding</keyword>
<dbReference type="GO" id="GO:0005737">
    <property type="term" value="C:cytoplasm"/>
    <property type="evidence" value="ECO:0007669"/>
    <property type="project" value="TreeGrafter"/>
</dbReference>
<evidence type="ECO:0000256" key="5">
    <source>
        <dbReference type="ARBA" id="ARBA00037982"/>
    </source>
</evidence>
<dbReference type="PROSITE" id="PS00108">
    <property type="entry name" value="PROTEIN_KINASE_ST"/>
    <property type="match status" value="1"/>
</dbReference>
<gene>
    <name evidence="8" type="ORF">QYT958_LOCUS21023</name>
</gene>
<dbReference type="PANTHER" id="PTHR11042">
    <property type="entry name" value="EUKARYOTIC TRANSLATION INITIATION FACTOR 2-ALPHA KINASE EIF2-ALPHA KINASE -RELATED"/>
    <property type="match status" value="1"/>
</dbReference>
<organism evidence="8 9">
    <name type="scientific">Rotaria socialis</name>
    <dbReference type="NCBI Taxonomy" id="392032"/>
    <lineage>
        <taxon>Eukaryota</taxon>
        <taxon>Metazoa</taxon>
        <taxon>Spiralia</taxon>
        <taxon>Gnathifera</taxon>
        <taxon>Rotifera</taxon>
        <taxon>Eurotatoria</taxon>
        <taxon>Bdelloidea</taxon>
        <taxon>Philodinida</taxon>
        <taxon>Philodinidae</taxon>
        <taxon>Rotaria</taxon>
    </lineage>
</organism>
<protein>
    <recommendedName>
        <fullName evidence="7">Protein kinase domain-containing protein</fullName>
    </recommendedName>
</protein>
<comment type="caution">
    <text evidence="8">The sequence shown here is derived from an EMBL/GenBank/DDBJ whole genome shotgun (WGS) entry which is preliminary data.</text>
</comment>
<dbReference type="PROSITE" id="PS50011">
    <property type="entry name" value="PROTEIN_KINASE_DOM"/>
    <property type="match status" value="1"/>
</dbReference>
<dbReference type="GO" id="GO:0005524">
    <property type="term" value="F:ATP binding"/>
    <property type="evidence" value="ECO:0007669"/>
    <property type="project" value="UniProtKB-UniRule"/>
</dbReference>
<evidence type="ECO:0000256" key="4">
    <source>
        <dbReference type="ARBA" id="ARBA00022840"/>
    </source>
</evidence>
<dbReference type="SMART" id="SM00220">
    <property type="entry name" value="S_TKc"/>
    <property type="match status" value="1"/>
</dbReference>
<dbReference type="Gene3D" id="1.10.510.10">
    <property type="entry name" value="Transferase(Phosphotransferase) domain 1"/>
    <property type="match status" value="1"/>
</dbReference>
<evidence type="ECO:0000256" key="3">
    <source>
        <dbReference type="ARBA" id="ARBA00022777"/>
    </source>
</evidence>
<dbReference type="PROSITE" id="PS00107">
    <property type="entry name" value="PROTEIN_KINASE_ATP"/>
    <property type="match status" value="1"/>
</dbReference>
<sequence>ISSSPMPKSSSHHYSTDKSSPLYLRPRKLFVDDDISDNDIHIRNSKSSNHIITTALARLTTRTPPSSTTSHHTVVIRTTVQQTPLSANRKLKMIDVNVCHQQESHLSIKRIKRQSMNDCSPSFSKSTPVPTRRECNVNPFMTLSSATGHKPQKRKRSSLKQVLFDEENLEENYRRKKRLALKQCNVRRFNEEFHTQSLLGSGEFGNVYLCVNRLDGCAYAIKKSKRPIAGSSFEMLAWKEVCAQAVLKHQNILQYYSAWAEDDHMYIQSEFCNGGNLAERIRDNHHRQCYMDENSLRKILLHIANGLAFIHARNLVHLDIKPDNIFISINDELSLEKNITYKIGDLGHVTDIYDPFVEEGDSRYLAREVLQQKYQCLPKADVFSLALTVFVAGTNSTLPKNGDEWDRIRDGKLPRIKHCSDAFNDLLHAMIKSEVSERPSSSELAEHPIVSPISERSKNQLFDELQEEQRKNSVLAKKLLDYMFLANELERVCSQIRAVDMNKPHRDSSPLQRSSSVNDFRITSVL</sequence>
<dbReference type="PANTHER" id="PTHR11042:SF185">
    <property type="entry name" value="WEE1-LIKE PROTEIN KINASE"/>
    <property type="match status" value="1"/>
</dbReference>
<reference evidence="8" key="1">
    <citation type="submission" date="2021-02" db="EMBL/GenBank/DDBJ databases">
        <authorList>
            <person name="Nowell W R."/>
        </authorList>
    </citation>
    <scope>NUCLEOTIDE SEQUENCE</scope>
</reference>
<keyword evidence="1" id="KW-0808">Transferase</keyword>
<proteinExistence type="inferred from homology"/>
<evidence type="ECO:0000259" key="7">
    <source>
        <dbReference type="PROSITE" id="PS50011"/>
    </source>
</evidence>
<dbReference type="InterPro" id="IPR050339">
    <property type="entry name" value="CC_SR_Kinase"/>
</dbReference>
<dbReference type="GO" id="GO:0005634">
    <property type="term" value="C:nucleus"/>
    <property type="evidence" value="ECO:0007669"/>
    <property type="project" value="TreeGrafter"/>
</dbReference>
<evidence type="ECO:0000256" key="1">
    <source>
        <dbReference type="ARBA" id="ARBA00022679"/>
    </source>
</evidence>
<dbReference type="InterPro" id="IPR000719">
    <property type="entry name" value="Prot_kinase_dom"/>
</dbReference>
<dbReference type="Gene3D" id="3.30.200.20">
    <property type="entry name" value="Phosphorylase Kinase, domain 1"/>
    <property type="match status" value="1"/>
</dbReference>
<feature type="non-terminal residue" evidence="8">
    <location>
        <position position="1"/>
    </location>
</feature>
<dbReference type="SUPFAM" id="SSF56112">
    <property type="entry name" value="Protein kinase-like (PK-like)"/>
    <property type="match status" value="1"/>
</dbReference>